<proteinExistence type="predicted"/>
<sequence length="121" mass="14063">MRIILLSDSNSIKNVQGKKLAEFYTTSYYDWQFLDDPAVVEAAKDILLKPSWIIDSFPRNLSQCRMITEFDFAIYLKLNQESGKLKEVLQYFQQQNRLTTLNASIETETLFGEILDAILPF</sequence>
<protein>
    <recommendedName>
        <fullName evidence="3">Adenylate kinase</fullName>
    </recommendedName>
</protein>
<reference evidence="1 2" key="1">
    <citation type="submission" date="2015-02" db="EMBL/GenBank/DDBJ databases">
        <title>Nostoc linckia genome annotation.</title>
        <authorList>
            <person name="Zhou Z."/>
        </authorList>
    </citation>
    <scope>NUCLEOTIDE SEQUENCE [LARGE SCALE GENOMIC DNA]</scope>
    <source>
        <strain evidence="2">z8</strain>
    </source>
</reference>
<name>A0A9Q6EN18_NOSLI</name>
<evidence type="ECO:0008006" key="3">
    <source>
        <dbReference type="Google" id="ProtNLM"/>
    </source>
</evidence>
<organism evidence="1 2">
    <name type="scientific">Nostoc linckia z8</name>
    <dbReference type="NCBI Taxonomy" id="1628746"/>
    <lineage>
        <taxon>Bacteria</taxon>
        <taxon>Bacillati</taxon>
        <taxon>Cyanobacteriota</taxon>
        <taxon>Cyanophyceae</taxon>
        <taxon>Nostocales</taxon>
        <taxon>Nostocaceae</taxon>
        <taxon>Nostoc</taxon>
    </lineage>
</organism>
<dbReference type="InterPro" id="IPR027417">
    <property type="entry name" value="P-loop_NTPase"/>
</dbReference>
<dbReference type="Proteomes" id="UP000222310">
    <property type="component" value="Unassembled WGS sequence"/>
</dbReference>
<evidence type="ECO:0000313" key="2">
    <source>
        <dbReference type="Proteomes" id="UP000222310"/>
    </source>
</evidence>
<dbReference type="AlphaFoldDB" id="A0A9Q6EN18"/>
<evidence type="ECO:0000313" key="1">
    <source>
        <dbReference type="EMBL" id="PHK06736.1"/>
    </source>
</evidence>
<dbReference type="Gene3D" id="3.40.50.300">
    <property type="entry name" value="P-loop containing nucleotide triphosphate hydrolases"/>
    <property type="match status" value="1"/>
</dbReference>
<comment type="caution">
    <text evidence="1">The sequence shown here is derived from an EMBL/GenBank/DDBJ whole genome shotgun (WGS) entry which is preliminary data.</text>
</comment>
<accession>A0A9Q6EN18</accession>
<gene>
    <name evidence="1" type="ORF">VF08_03090</name>
</gene>
<dbReference type="EMBL" id="LAHD01000005">
    <property type="protein sequence ID" value="PHK06736.1"/>
    <property type="molecule type" value="Genomic_DNA"/>
</dbReference>